<evidence type="ECO:0000313" key="14">
    <source>
        <dbReference type="RefSeq" id="XP_033578419.1"/>
    </source>
</evidence>
<dbReference type="Gene3D" id="3.30.40.10">
    <property type="entry name" value="Zinc/RING finger domain, C3HC4 (zinc finger)"/>
    <property type="match status" value="1"/>
</dbReference>
<comment type="similarity">
    <text evidence="2">Belongs to the PIAS family.</text>
</comment>
<keyword evidence="6" id="KW-0833">Ubl conjugation pathway</keyword>
<reference evidence="14" key="2">
    <citation type="submission" date="2020-04" db="EMBL/GenBank/DDBJ databases">
        <authorList>
            <consortium name="NCBI Genome Project"/>
        </authorList>
    </citation>
    <scope>NUCLEOTIDE SEQUENCE</scope>
    <source>
        <strain evidence="14">CBS 304.34</strain>
    </source>
</reference>
<feature type="compositionally biased region" description="Polar residues" evidence="9">
    <location>
        <begin position="383"/>
        <end position="397"/>
    </location>
</feature>
<sequence length="479" mass="52878">MATGGSRALQDQVISLSARIKSLINADLKEICRGENLAVSGVKAGLQARIIQRLEELASTGDSAGIERLRYRVQNHGHAPPDTQPPTYQTSAAAGLNMQGQNGFGRPPGQVQPHRPSFQTRILFKQSPFYEIQDTLSSPIYLEVTPAHRTNANGHITLNEATCALLRADTNMRVMIYSASEGPLDAFSRTDISFPTQMEVKIGADEVKANFKGLKNKPGSTRPADITDQIRKVPGYRNNIQIAYALTQKRFTIIIHLVKKRSVEELTQRIQDKGVIAKETTLREMQKKANDPDLVLGSTVMSLKDPVSTLRIAIPCRSAICNHNQCFDVSSFLQLQEQAPTWTCPQCNKVVTFESLAVDQYFQEILQSVPRSTDQVTIEPDGSWSQGSNTENQTPRNGTVAKYEDDSDDLIEISDYRVNNLKTEAASTPLSLARTPPMSSREASTALSAPRSSHKRTSDVIDLTLSDDDEPRPAKKTSR</sequence>
<dbReference type="UniPathway" id="UPA00886"/>
<dbReference type="Gene3D" id="2.60.120.780">
    <property type="entry name" value="PINIT domain"/>
    <property type="match status" value="1"/>
</dbReference>
<evidence type="ECO:0000259" key="10">
    <source>
        <dbReference type="PROSITE" id="PS51044"/>
    </source>
</evidence>
<evidence type="ECO:0000256" key="7">
    <source>
        <dbReference type="ARBA" id="ARBA00022833"/>
    </source>
</evidence>
<feature type="region of interest" description="Disordered" evidence="9">
    <location>
        <begin position="372"/>
        <end position="406"/>
    </location>
</feature>
<dbReference type="InterPro" id="IPR013083">
    <property type="entry name" value="Znf_RING/FYVE/PHD"/>
</dbReference>
<evidence type="ECO:0000259" key="11">
    <source>
        <dbReference type="PROSITE" id="PS51466"/>
    </source>
</evidence>
<dbReference type="PANTHER" id="PTHR10782">
    <property type="entry name" value="ZINC FINGER MIZ DOMAIN-CONTAINING PROTEIN"/>
    <property type="match status" value="1"/>
</dbReference>
<dbReference type="PANTHER" id="PTHR10782:SF4">
    <property type="entry name" value="TONALLI, ISOFORM E"/>
    <property type="match status" value="1"/>
</dbReference>
<dbReference type="EMBL" id="MU003698">
    <property type="protein sequence ID" value="KAF2811455.1"/>
    <property type="molecule type" value="Genomic_DNA"/>
</dbReference>
<accession>A0A6A6YU05</accession>
<dbReference type="InterPro" id="IPR003034">
    <property type="entry name" value="SAP_dom"/>
</dbReference>
<name>A0A6A6YU05_9PEZI</name>
<evidence type="ECO:0000256" key="6">
    <source>
        <dbReference type="ARBA" id="ARBA00022786"/>
    </source>
</evidence>
<dbReference type="GO" id="GO:0000785">
    <property type="term" value="C:chromatin"/>
    <property type="evidence" value="ECO:0007669"/>
    <property type="project" value="TreeGrafter"/>
</dbReference>
<organism evidence="12">
    <name type="scientific">Mytilinidion resinicola</name>
    <dbReference type="NCBI Taxonomy" id="574789"/>
    <lineage>
        <taxon>Eukaryota</taxon>
        <taxon>Fungi</taxon>
        <taxon>Dikarya</taxon>
        <taxon>Ascomycota</taxon>
        <taxon>Pezizomycotina</taxon>
        <taxon>Dothideomycetes</taxon>
        <taxon>Pleosporomycetidae</taxon>
        <taxon>Mytilinidiales</taxon>
        <taxon>Mytilinidiaceae</taxon>
        <taxon>Mytilinidion</taxon>
    </lineage>
</organism>
<dbReference type="GeneID" id="54457601"/>
<evidence type="ECO:0000256" key="8">
    <source>
        <dbReference type="PROSITE-ProRule" id="PRU00452"/>
    </source>
</evidence>
<dbReference type="PROSITE" id="PS51466">
    <property type="entry name" value="PINIT"/>
    <property type="match status" value="1"/>
</dbReference>
<keyword evidence="3" id="KW-0808">Transferase</keyword>
<dbReference type="Pfam" id="PF14324">
    <property type="entry name" value="PINIT"/>
    <property type="match status" value="1"/>
</dbReference>
<dbReference type="RefSeq" id="XP_033578419.1">
    <property type="nucleotide sequence ID" value="XM_033716708.1"/>
</dbReference>
<dbReference type="AlphaFoldDB" id="A0A6A6YU05"/>
<evidence type="ECO:0000256" key="3">
    <source>
        <dbReference type="ARBA" id="ARBA00022679"/>
    </source>
</evidence>
<feature type="region of interest" description="Disordered" evidence="9">
    <location>
        <begin position="427"/>
        <end position="479"/>
    </location>
</feature>
<evidence type="ECO:0000256" key="9">
    <source>
        <dbReference type="SAM" id="MobiDB-lite"/>
    </source>
</evidence>
<reference evidence="12 14" key="1">
    <citation type="journal article" date="2020" name="Stud. Mycol.">
        <title>101 Dothideomycetes genomes: a test case for predicting lifestyles and emergence of pathogens.</title>
        <authorList>
            <person name="Haridas S."/>
            <person name="Albert R."/>
            <person name="Binder M."/>
            <person name="Bloem J."/>
            <person name="Labutti K."/>
            <person name="Salamov A."/>
            <person name="Andreopoulos B."/>
            <person name="Baker S."/>
            <person name="Barry K."/>
            <person name="Bills G."/>
            <person name="Bluhm B."/>
            <person name="Cannon C."/>
            <person name="Castanera R."/>
            <person name="Culley D."/>
            <person name="Daum C."/>
            <person name="Ezra D."/>
            <person name="Gonzalez J."/>
            <person name="Henrissat B."/>
            <person name="Kuo A."/>
            <person name="Liang C."/>
            <person name="Lipzen A."/>
            <person name="Lutzoni F."/>
            <person name="Magnuson J."/>
            <person name="Mondo S."/>
            <person name="Nolan M."/>
            <person name="Ohm R."/>
            <person name="Pangilinan J."/>
            <person name="Park H.-J."/>
            <person name="Ramirez L."/>
            <person name="Alfaro M."/>
            <person name="Sun H."/>
            <person name="Tritt A."/>
            <person name="Yoshinaga Y."/>
            <person name="Zwiers L.-H."/>
            <person name="Turgeon B."/>
            <person name="Goodwin S."/>
            <person name="Spatafora J."/>
            <person name="Crous P."/>
            <person name="Grigoriev I."/>
        </authorList>
    </citation>
    <scope>NUCLEOTIDE SEQUENCE</scope>
    <source>
        <strain evidence="12 14">CBS 304.34</strain>
    </source>
</reference>
<keyword evidence="4" id="KW-0479">Metal-binding</keyword>
<dbReference type="GO" id="GO:0008270">
    <property type="term" value="F:zinc ion binding"/>
    <property type="evidence" value="ECO:0007669"/>
    <property type="project" value="UniProtKB-KW"/>
</dbReference>
<evidence type="ECO:0000256" key="5">
    <source>
        <dbReference type="ARBA" id="ARBA00022771"/>
    </source>
</evidence>
<evidence type="ECO:0000256" key="2">
    <source>
        <dbReference type="ARBA" id="ARBA00005383"/>
    </source>
</evidence>
<dbReference type="OrthoDB" id="28127at2759"/>
<comment type="pathway">
    <text evidence="1">Protein modification; protein sumoylation.</text>
</comment>
<dbReference type="Proteomes" id="UP000504636">
    <property type="component" value="Unplaced"/>
</dbReference>
<dbReference type="Pfam" id="PF02891">
    <property type="entry name" value="zf-MIZ"/>
    <property type="match status" value="1"/>
</dbReference>
<feature type="compositionally biased region" description="Polar residues" evidence="9">
    <location>
        <begin position="437"/>
        <end position="451"/>
    </location>
</feature>
<dbReference type="InterPro" id="IPR023321">
    <property type="entry name" value="PINIT"/>
</dbReference>
<evidence type="ECO:0000256" key="4">
    <source>
        <dbReference type="ARBA" id="ARBA00022723"/>
    </source>
</evidence>
<dbReference type="GO" id="GO:0061665">
    <property type="term" value="F:SUMO ligase activity"/>
    <property type="evidence" value="ECO:0007669"/>
    <property type="project" value="TreeGrafter"/>
</dbReference>
<dbReference type="InterPro" id="IPR038654">
    <property type="entry name" value="PINIT_sf"/>
</dbReference>
<dbReference type="Pfam" id="PF02037">
    <property type="entry name" value="SAP"/>
    <property type="match status" value="1"/>
</dbReference>
<reference evidence="14" key="3">
    <citation type="submission" date="2025-04" db="UniProtKB">
        <authorList>
            <consortium name="RefSeq"/>
        </authorList>
    </citation>
    <scope>IDENTIFICATION</scope>
    <source>
        <strain evidence="14">CBS 304.34</strain>
    </source>
</reference>
<feature type="domain" description="SP-RING-type" evidence="10">
    <location>
        <begin position="290"/>
        <end position="371"/>
    </location>
</feature>
<dbReference type="SMART" id="SM00513">
    <property type="entry name" value="SAP"/>
    <property type="match status" value="1"/>
</dbReference>
<evidence type="ECO:0000313" key="12">
    <source>
        <dbReference type="EMBL" id="KAF2811455.1"/>
    </source>
</evidence>
<protein>
    <submittedName>
        <fullName evidence="12 14">Zf-MIZ-domain-containing protein</fullName>
    </submittedName>
</protein>
<keyword evidence="7" id="KW-0862">Zinc</keyword>
<evidence type="ECO:0000256" key="1">
    <source>
        <dbReference type="ARBA" id="ARBA00004718"/>
    </source>
</evidence>
<dbReference type="PROSITE" id="PS51044">
    <property type="entry name" value="ZF_SP_RING"/>
    <property type="match status" value="1"/>
</dbReference>
<evidence type="ECO:0000313" key="13">
    <source>
        <dbReference type="Proteomes" id="UP000504636"/>
    </source>
</evidence>
<dbReference type="InterPro" id="IPR004181">
    <property type="entry name" value="Znf_MIZ"/>
</dbReference>
<feature type="domain" description="PINIT" evidence="11">
    <location>
        <begin position="110"/>
        <end position="261"/>
    </location>
</feature>
<dbReference type="GO" id="GO:0016925">
    <property type="term" value="P:protein sumoylation"/>
    <property type="evidence" value="ECO:0007669"/>
    <property type="project" value="UniProtKB-UniPathway"/>
</dbReference>
<keyword evidence="13" id="KW-1185">Reference proteome</keyword>
<gene>
    <name evidence="12 14" type="ORF">BDZ99DRAFT_413906</name>
</gene>
<proteinExistence type="inferred from homology"/>
<keyword evidence="5 8" id="KW-0863">Zinc-finger</keyword>